<dbReference type="AlphaFoldDB" id="A0A1R3KLV9"/>
<feature type="region of interest" description="Disordered" evidence="1">
    <location>
        <begin position="24"/>
        <end position="90"/>
    </location>
</feature>
<accession>A0A1R3KLV9</accession>
<dbReference type="EMBL" id="AWUE01012913">
    <property type="protein sequence ID" value="OMP08075.1"/>
    <property type="molecule type" value="Genomic_DNA"/>
</dbReference>
<sequence>MSAPLKTKIHAWTSLTFCTCKQKTRHTNHCPNNHETTKRRQQAPFDEEGETWALGSLKKRSSKKVGEGYKKKREKAERRGHRKKRSWGGIGTLGWINKEKKREKEVSARVWRCFTGGIHRRGVCLALGSLISKRSRAFVGRIKRKKAKADGLVEIGSDSGETGDG</sequence>
<feature type="compositionally biased region" description="Basic and acidic residues" evidence="1">
    <location>
        <begin position="64"/>
        <end position="77"/>
    </location>
</feature>
<comment type="caution">
    <text evidence="2">The sequence shown here is derived from an EMBL/GenBank/DDBJ whole genome shotgun (WGS) entry which is preliminary data.</text>
</comment>
<evidence type="ECO:0000256" key="1">
    <source>
        <dbReference type="SAM" id="MobiDB-lite"/>
    </source>
</evidence>
<protein>
    <submittedName>
        <fullName evidence="2">Uncharacterized protein</fullName>
    </submittedName>
</protein>
<gene>
    <name evidence="2" type="ORF">COLO4_06799</name>
</gene>
<evidence type="ECO:0000313" key="3">
    <source>
        <dbReference type="Proteomes" id="UP000187203"/>
    </source>
</evidence>
<dbReference type="Proteomes" id="UP000187203">
    <property type="component" value="Unassembled WGS sequence"/>
</dbReference>
<name>A0A1R3KLV9_9ROSI</name>
<proteinExistence type="predicted"/>
<evidence type="ECO:0000313" key="2">
    <source>
        <dbReference type="EMBL" id="OMP08075.1"/>
    </source>
</evidence>
<reference evidence="3" key="1">
    <citation type="submission" date="2013-09" db="EMBL/GenBank/DDBJ databases">
        <title>Corchorus olitorius genome sequencing.</title>
        <authorList>
            <person name="Alam M."/>
            <person name="Haque M.S."/>
            <person name="Islam M.S."/>
            <person name="Emdad E.M."/>
            <person name="Islam M.M."/>
            <person name="Ahmed B."/>
            <person name="Halim A."/>
            <person name="Hossen Q.M.M."/>
            <person name="Hossain M.Z."/>
            <person name="Ahmed R."/>
            <person name="Khan M.M."/>
            <person name="Islam R."/>
            <person name="Rashid M.M."/>
            <person name="Khan S.A."/>
            <person name="Rahman M.S."/>
            <person name="Alam M."/>
            <person name="Yahiya A.S."/>
            <person name="Khan M.S."/>
            <person name="Azam M.S."/>
            <person name="Haque T."/>
            <person name="Lashkar M.Z.H."/>
            <person name="Akhand A.I."/>
            <person name="Morshed G."/>
            <person name="Roy S."/>
            <person name="Uddin K.S."/>
            <person name="Rabeya T."/>
            <person name="Hossain A.S."/>
            <person name="Chowdhury A."/>
            <person name="Snigdha A.R."/>
            <person name="Mortoza M.S."/>
            <person name="Matin S.A."/>
            <person name="Hoque S.M.E."/>
            <person name="Islam M.K."/>
            <person name="Roy D.K."/>
            <person name="Haider R."/>
            <person name="Moosa M.M."/>
            <person name="Elias S.M."/>
            <person name="Hasan A.M."/>
            <person name="Jahan S."/>
            <person name="Shafiuddin M."/>
            <person name="Mahmood N."/>
            <person name="Shommy N.S."/>
        </authorList>
    </citation>
    <scope>NUCLEOTIDE SEQUENCE [LARGE SCALE GENOMIC DNA]</scope>
    <source>
        <strain evidence="3">cv. O-4</strain>
    </source>
</reference>
<keyword evidence="3" id="KW-1185">Reference proteome</keyword>
<organism evidence="2 3">
    <name type="scientific">Corchorus olitorius</name>
    <dbReference type="NCBI Taxonomy" id="93759"/>
    <lineage>
        <taxon>Eukaryota</taxon>
        <taxon>Viridiplantae</taxon>
        <taxon>Streptophyta</taxon>
        <taxon>Embryophyta</taxon>
        <taxon>Tracheophyta</taxon>
        <taxon>Spermatophyta</taxon>
        <taxon>Magnoliopsida</taxon>
        <taxon>eudicotyledons</taxon>
        <taxon>Gunneridae</taxon>
        <taxon>Pentapetalae</taxon>
        <taxon>rosids</taxon>
        <taxon>malvids</taxon>
        <taxon>Malvales</taxon>
        <taxon>Malvaceae</taxon>
        <taxon>Grewioideae</taxon>
        <taxon>Apeibeae</taxon>
        <taxon>Corchorus</taxon>
    </lineage>
</organism>